<dbReference type="PROSITE" id="PS51210">
    <property type="entry name" value="PLA2C"/>
    <property type="match status" value="1"/>
</dbReference>
<evidence type="ECO:0000256" key="5">
    <source>
        <dbReference type="ARBA" id="ARBA00022963"/>
    </source>
</evidence>
<reference evidence="12 13" key="1">
    <citation type="submission" date="2015-07" db="EMBL/GenBank/DDBJ databases">
        <title>Emmonsia species relationships and genome sequence.</title>
        <authorList>
            <consortium name="The Broad Institute Genomics Platform"/>
            <person name="Cuomo C.A."/>
            <person name="Munoz J.F."/>
            <person name="Imamovic A."/>
            <person name="Priest M.E."/>
            <person name="Young S."/>
            <person name="Clay O.K."/>
            <person name="McEwen J.G."/>
        </authorList>
    </citation>
    <scope>NUCLEOTIDE SEQUENCE [LARGE SCALE GENOMIC DNA]</scope>
    <source>
        <strain evidence="12 13">UAMH 9510</strain>
    </source>
</reference>
<evidence type="ECO:0000313" key="12">
    <source>
        <dbReference type="EMBL" id="OJD13164.1"/>
    </source>
</evidence>
<proteinExistence type="inferred from homology"/>
<dbReference type="OrthoDB" id="4084751at2759"/>
<dbReference type="SMART" id="SM00022">
    <property type="entry name" value="PLAc"/>
    <property type="match status" value="1"/>
</dbReference>
<dbReference type="Proteomes" id="UP000182235">
    <property type="component" value="Unassembled WGS sequence"/>
</dbReference>
<keyword evidence="7" id="KW-0325">Glycoprotein</keyword>
<dbReference type="GO" id="GO:0046475">
    <property type="term" value="P:glycerophospholipid catabolic process"/>
    <property type="evidence" value="ECO:0007669"/>
    <property type="project" value="TreeGrafter"/>
</dbReference>
<evidence type="ECO:0000256" key="9">
    <source>
        <dbReference type="PROSITE-ProRule" id="PRU00555"/>
    </source>
</evidence>
<keyword evidence="13" id="KW-1185">Reference proteome</keyword>
<keyword evidence="5 9" id="KW-0442">Lipid degradation</keyword>
<dbReference type="SUPFAM" id="SSF52151">
    <property type="entry name" value="FabD/lysophospholipase-like"/>
    <property type="match status" value="1"/>
</dbReference>
<evidence type="ECO:0000313" key="13">
    <source>
        <dbReference type="Proteomes" id="UP000182235"/>
    </source>
</evidence>
<dbReference type="EC" id="3.1.1.5" evidence="2 10"/>
<dbReference type="PANTHER" id="PTHR10728:SF33">
    <property type="entry name" value="LYSOPHOSPHOLIPASE 1-RELATED"/>
    <property type="match status" value="1"/>
</dbReference>
<dbReference type="VEuPathDB" id="FungiDB:AJ78_06348"/>
<evidence type="ECO:0000256" key="7">
    <source>
        <dbReference type="ARBA" id="ARBA00023180"/>
    </source>
</evidence>
<evidence type="ECO:0000256" key="2">
    <source>
        <dbReference type="ARBA" id="ARBA00013274"/>
    </source>
</evidence>
<accession>A0A1J9QB72</accession>
<evidence type="ECO:0000256" key="1">
    <source>
        <dbReference type="ARBA" id="ARBA00008780"/>
    </source>
</evidence>
<keyword evidence="6 9" id="KW-0443">Lipid metabolism</keyword>
<evidence type="ECO:0000256" key="4">
    <source>
        <dbReference type="ARBA" id="ARBA00022801"/>
    </source>
</evidence>
<dbReference type="GO" id="GO:0005829">
    <property type="term" value="C:cytosol"/>
    <property type="evidence" value="ECO:0007669"/>
    <property type="project" value="TreeGrafter"/>
</dbReference>
<dbReference type="EMBL" id="LGRN01000327">
    <property type="protein sequence ID" value="OJD13164.1"/>
    <property type="molecule type" value="Genomic_DNA"/>
</dbReference>
<dbReference type="InterPro" id="IPR002642">
    <property type="entry name" value="LysoPLipase_cat_dom"/>
</dbReference>
<evidence type="ECO:0000256" key="10">
    <source>
        <dbReference type="RuleBase" id="RU362103"/>
    </source>
</evidence>
<evidence type="ECO:0000256" key="6">
    <source>
        <dbReference type="ARBA" id="ARBA00023098"/>
    </source>
</evidence>
<evidence type="ECO:0000259" key="11">
    <source>
        <dbReference type="PROSITE" id="PS51210"/>
    </source>
</evidence>
<name>A0A1J9QB72_9EURO</name>
<dbReference type="Pfam" id="PF01735">
    <property type="entry name" value="PLA2_B"/>
    <property type="match status" value="1"/>
</dbReference>
<feature type="domain" description="PLA2c" evidence="11">
    <location>
        <begin position="58"/>
        <end position="604"/>
    </location>
</feature>
<sequence>MDHDHRGTFRSSDVYDSIVRLLTGSPGPTAAAALGPIADVLVRALPNAPNGYAPSKVSCGDTRPTVRSAAELSQNEKLWLNERRKHTTDAMLGLFSRITIPGFDGRSYIEQHASDISSLPNVGIAVSGGGYRALMNGGGALQAFDIRTEGSTRNGHLGGLLQSATYLSGLSGGGWLVGSLYVNNFTSVSDLQAGKEGVTWEFVNSILSGPPTTGWRIFNIIRYWTQIYEDVSGKQKAGFDVSLTDYWGRALSYQFIDAPNGGPDFTWSSIALDEDFKRGNMPMPLVLADGRNPGELFIGGNATVFEFNPWEFGTHDPTIFGFVPLEYLGSKFVAGSLPPSESCVRGFDNAGFIIGTSSSLFNQLLLQLEGWGIPKLVKEAIEYVIKRFGGSDNDIASYDPNPFYYYANDTSPFSTETSLNLVDGGEDLQNIPLHPLIQPNRAVDVIFAVDSSADTDYNWPNGSSLVATYERSIGSGIANGTAFPVIPDVNTFINLGLNHRPTFFGCDNASLVHTVPLLVYLPNAPYTTFSNTSTLQLTYTNSQRDDIIRNGYNVATMGNGTVDANWPTCVACAMLSRSLERTGTPIPEACKKCFETYCWDGRTNSTTPKPYEPKIITKRVRR</sequence>
<comment type="similarity">
    <text evidence="1 10">Belongs to the lysophospholipase family.</text>
</comment>
<dbReference type="FunFam" id="3.40.1090.10:FF:000010">
    <property type="entry name" value="Lysophospholipase"/>
    <property type="match status" value="1"/>
</dbReference>
<dbReference type="Gene3D" id="3.40.1090.10">
    <property type="entry name" value="Cytosolic phospholipase A2 catalytic domain"/>
    <property type="match status" value="1"/>
</dbReference>
<dbReference type="PANTHER" id="PTHR10728">
    <property type="entry name" value="CYTOSOLIC PHOSPHOLIPASE A2"/>
    <property type="match status" value="1"/>
</dbReference>
<comment type="catalytic activity">
    <reaction evidence="8 10">
        <text>a 1-acyl-sn-glycero-3-phosphocholine + H2O = sn-glycerol 3-phosphocholine + a fatty acid + H(+)</text>
        <dbReference type="Rhea" id="RHEA:15177"/>
        <dbReference type="ChEBI" id="CHEBI:15377"/>
        <dbReference type="ChEBI" id="CHEBI:15378"/>
        <dbReference type="ChEBI" id="CHEBI:16870"/>
        <dbReference type="ChEBI" id="CHEBI:28868"/>
        <dbReference type="ChEBI" id="CHEBI:58168"/>
        <dbReference type="EC" id="3.1.1.5"/>
    </reaction>
</comment>
<dbReference type="InterPro" id="IPR016035">
    <property type="entry name" value="Acyl_Trfase/lysoPLipase"/>
</dbReference>
<keyword evidence="4 9" id="KW-0378">Hydrolase</keyword>
<dbReference type="GO" id="GO:0005783">
    <property type="term" value="C:endoplasmic reticulum"/>
    <property type="evidence" value="ECO:0007669"/>
    <property type="project" value="TreeGrafter"/>
</dbReference>
<protein>
    <recommendedName>
        <fullName evidence="2 10">Lysophospholipase</fullName>
        <ecNumber evidence="2 10">3.1.1.5</ecNumber>
    </recommendedName>
</protein>
<dbReference type="GO" id="GO:0004623">
    <property type="term" value="F:phospholipase A2 activity"/>
    <property type="evidence" value="ECO:0007669"/>
    <property type="project" value="TreeGrafter"/>
</dbReference>
<dbReference type="STRING" id="1447872.A0A1J9QB72"/>
<gene>
    <name evidence="12" type="ORF">AJ78_06348</name>
</gene>
<dbReference type="AlphaFoldDB" id="A0A1J9QB72"/>
<dbReference type="GO" id="GO:0004622">
    <property type="term" value="F:phosphatidylcholine lysophospholipase activity"/>
    <property type="evidence" value="ECO:0007669"/>
    <property type="project" value="UniProtKB-EC"/>
</dbReference>
<evidence type="ECO:0000256" key="8">
    <source>
        <dbReference type="ARBA" id="ARBA00049531"/>
    </source>
</evidence>
<evidence type="ECO:0000256" key="3">
    <source>
        <dbReference type="ARBA" id="ARBA00022729"/>
    </source>
</evidence>
<comment type="caution">
    <text evidence="12">The sequence shown here is derived from an EMBL/GenBank/DDBJ whole genome shotgun (WGS) entry which is preliminary data.</text>
</comment>
<organism evidence="12 13">
    <name type="scientific">Emergomyces pasteurianus Ep9510</name>
    <dbReference type="NCBI Taxonomy" id="1447872"/>
    <lineage>
        <taxon>Eukaryota</taxon>
        <taxon>Fungi</taxon>
        <taxon>Dikarya</taxon>
        <taxon>Ascomycota</taxon>
        <taxon>Pezizomycotina</taxon>
        <taxon>Eurotiomycetes</taxon>
        <taxon>Eurotiomycetidae</taxon>
        <taxon>Onygenales</taxon>
        <taxon>Ajellomycetaceae</taxon>
        <taxon>Emergomyces</taxon>
    </lineage>
</organism>
<keyword evidence="3" id="KW-0732">Signal</keyword>